<evidence type="ECO:0000256" key="2">
    <source>
        <dbReference type="SAM" id="SignalP"/>
    </source>
</evidence>
<dbReference type="HOGENOM" id="CLU_713296_0_0_12"/>
<feature type="chain" id="PRO_5003560784" description="Lipoprotein" evidence="2">
    <location>
        <begin position="23"/>
        <end position="387"/>
    </location>
</feature>
<evidence type="ECO:0000256" key="1">
    <source>
        <dbReference type="SAM" id="MobiDB-lite"/>
    </source>
</evidence>
<feature type="signal peptide" evidence="2">
    <location>
        <begin position="1"/>
        <end position="22"/>
    </location>
</feature>
<evidence type="ECO:0000313" key="4">
    <source>
        <dbReference type="Proteomes" id="UP000005737"/>
    </source>
</evidence>
<reference evidence="3 4" key="1">
    <citation type="submission" date="2011-10" db="EMBL/GenBank/DDBJ databases">
        <title>The Improved High-Quality Draft genome of Leptonema illini DSM 21528.</title>
        <authorList>
            <consortium name="US DOE Joint Genome Institute (JGI-PGF)"/>
            <person name="Lucas S."/>
            <person name="Copeland A."/>
            <person name="Lapidus A."/>
            <person name="Glavina del Rio T."/>
            <person name="Dalin E."/>
            <person name="Tice H."/>
            <person name="Bruce D."/>
            <person name="Goodwin L."/>
            <person name="Pitluck S."/>
            <person name="Peters L."/>
            <person name="Mikhailova N."/>
            <person name="Held B."/>
            <person name="Kyrpides N."/>
            <person name="Mavromatis K."/>
            <person name="Ivanova N."/>
            <person name="Markowitz V."/>
            <person name="Cheng J.-F."/>
            <person name="Hugenholtz P."/>
            <person name="Woyke T."/>
            <person name="Wu D."/>
            <person name="Gronow S."/>
            <person name="Wellnitz S."/>
            <person name="Brambilla E.-M."/>
            <person name="Klenk H.-P."/>
            <person name="Eisen J.A."/>
        </authorList>
    </citation>
    <scope>NUCLEOTIDE SEQUENCE [LARGE SCALE GENOMIC DNA]</scope>
    <source>
        <strain evidence="3 4">DSM 21528</strain>
    </source>
</reference>
<dbReference type="AlphaFoldDB" id="H2CI32"/>
<feature type="compositionally biased region" description="Basic and acidic residues" evidence="1">
    <location>
        <begin position="345"/>
        <end position="357"/>
    </location>
</feature>
<evidence type="ECO:0008006" key="5">
    <source>
        <dbReference type="Google" id="ProtNLM"/>
    </source>
</evidence>
<keyword evidence="2" id="KW-0732">Signal</keyword>
<evidence type="ECO:0000313" key="3">
    <source>
        <dbReference type="EMBL" id="EHQ08055.1"/>
    </source>
</evidence>
<dbReference type="STRING" id="183.GCA_002009735_03323"/>
<name>H2CI32_9LEPT</name>
<dbReference type="Proteomes" id="UP000005737">
    <property type="component" value="Unassembled WGS sequence"/>
</dbReference>
<dbReference type="EMBL" id="JH597773">
    <property type="protein sequence ID" value="EHQ08055.1"/>
    <property type="molecule type" value="Genomic_DNA"/>
</dbReference>
<keyword evidence="4" id="KW-1185">Reference proteome</keyword>
<sequence>MNRYFRALLLLLTFSVGCTSSAEREYSLPDDDLVTLMRGQKTFALNEVRNLPAGAPDPGIRKVLAEILTSAGLKEDPASPFKVSLEWQGQALSSEYNSRDRRVQGRRYTAARINGFLTLEIDSAFHEEEFQFATRTPLFTTFKDENHLSNEFEAPFEEPVWLCPNGPILSLLRIVTTAYGDTPALRAMAHQDNRMRFYGATVAGDLKLESARPALERMIQGTTSYSTAFLIKSPYETMNPEKAASAALGKLPFAESTRAILFRLASRDSESNLGMDPLLEWKSPDMMPDIIQLLVNSRYFPYYDTGRALPLAEKICDARCKPVLQKFRKRCEKELQQVNTQEPGKPIEIKDPNDPNRKISMTESEAFAYYIASIDRTLERIEPRPTR</sequence>
<dbReference type="PROSITE" id="PS51257">
    <property type="entry name" value="PROKAR_LIPOPROTEIN"/>
    <property type="match status" value="1"/>
</dbReference>
<gene>
    <name evidence="3" type="ORF">Lepil_3396</name>
</gene>
<feature type="region of interest" description="Disordered" evidence="1">
    <location>
        <begin position="338"/>
        <end position="357"/>
    </location>
</feature>
<organism evidence="3 4">
    <name type="scientific">Leptonema illini DSM 21528</name>
    <dbReference type="NCBI Taxonomy" id="929563"/>
    <lineage>
        <taxon>Bacteria</taxon>
        <taxon>Pseudomonadati</taxon>
        <taxon>Spirochaetota</taxon>
        <taxon>Spirochaetia</taxon>
        <taxon>Leptospirales</taxon>
        <taxon>Leptospiraceae</taxon>
        <taxon>Leptonema</taxon>
    </lineage>
</organism>
<proteinExistence type="predicted"/>
<accession>H2CI32</accession>
<dbReference type="RefSeq" id="WP_002774411.1">
    <property type="nucleotide sequence ID" value="NZ_JH597773.1"/>
</dbReference>
<protein>
    <recommendedName>
        <fullName evidence="5">Lipoprotein</fullName>
    </recommendedName>
</protein>